<keyword evidence="6" id="KW-0472">Membrane</keyword>
<dbReference type="PANTHER" id="PTHR12137:SF54">
    <property type="entry name" value="CARBOHYDRATE SULFOTRANSFERASE"/>
    <property type="match status" value="1"/>
</dbReference>
<reference evidence="9" key="1">
    <citation type="journal article" date="2019" name="Int. J. Syst. Evol. Microbiol.">
        <title>The Global Catalogue of Microorganisms (GCM) 10K type strain sequencing project: providing services to taxonomists for standard genome sequencing and annotation.</title>
        <authorList>
            <consortium name="The Broad Institute Genomics Platform"/>
            <consortium name="The Broad Institute Genome Sequencing Center for Infectious Disease"/>
            <person name="Wu L."/>
            <person name="Ma J."/>
        </authorList>
    </citation>
    <scope>NUCLEOTIDE SEQUENCE [LARGE SCALE GENOMIC DNA]</scope>
    <source>
        <strain evidence="9">KACC 11407</strain>
    </source>
</reference>
<keyword evidence="7" id="KW-0325">Glycoprotein</keyword>
<sequence length="234" mass="27019">MVISHRHRFLHFVIPKTASATLRQSLAPFADIGWPVSKYQQHVTIAAFLRSEHAPLFPDYFKFAFVRNPYDRIYSGYLQDRYAAETYPRWIRAKKPLFDEIGDDFSTYFNEYALKADLENDWQWICFCPMSAFTVDAGGKLAMDFVGRAENLAQDIATLASRLRLPLEKAPDENVRQGLCSAEPKYLPHFDRRTIFAVNATYRRDFELFGYPMLDPDSFPERAQTLPIGTAPRG</sequence>
<dbReference type="RefSeq" id="WP_386754878.1">
    <property type="nucleotide sequence ID" value="NZ_JBHSNM010000003.1"/>
</dbReference>
<dbReference type="Gene3D" id="3.40.50.300">
    <property type="entry name" value="P-loop containing nucleotide triphosphate hydrolases"/>
    <property type="match status" value="1"/>
</dbReference>
<evidence type="ECO:0000256" key="4">
    <source>
        <dbReference type="ARBA" id="ARBA00022989"/>
    </source>
</evidence>
<dbReference type="InterPro" id="IPR018011">
    <property type="entry name" value="Carb_sulfotrans_8-10"/>
</dbReference>
<keyword evidence="3" id="KW-0812">Transmembrane</keyword>
<dbReference type="SUPFAM" id="SSF52540">
    <property type="entry name" value="P-loop containing nucleoside triphosphate hydrolases"/>
    <property type="match status" value="1"/>
</dbReference>
<comment type="subcellular location">
    <subcellularLocation>
        <location evidence="1">Golgi apparatus membrane</location>
        <topology evidence="1">Single-pass type II membrane protein</topology>
    </subcellularLocation>
</comment>
<dbReference type="InterPro" id="IPR027417">
    <property type="entry name" value="P-loop_NTPase"/>
</dbReference>
<keyword evidence="9" id="KW-1185">Reference proteome</keyword>
<dbReference type="InterPro" id="IPR005331">
    <property type="entry name" value="Sulfotransferase"/>
</dbReference>
<name>A0ABW0SP08_9GAMM</name>
<dbReference type="Proteomes" id="UP001596036">
    <property type="component" value="Unassembled WGS sequence"/>
</dbReference>
<keyword evidence="4" id="KW-1133">Transmembrane helix</keyword>
<comment type="caution">
    <text evidence="8">The sequence shown here is derived from an EMBL/GenBank/DDBJ whole genome shotgun (WGS) entry which is preliminary data.</text>
</comment>
<proteinExistence type="predicted"/>
<evidence type="ECO:0000256" key="7">
    <source>
        <dbReference type="ARBA" id="ARBA00023180"/>
    </source>
</evidence>
<dbReference type="Pfam" id="PF03567">
    <property type="entry name" value="Sulfotransfer_2"/>
    <property type="match status" value="1"/>
</dbReference>
<evidence type="ECO:0000256" key="2">
    <source>
        <dbReference type="ARBA" id="ARBA00022679"/>
    </source>
</evidence>
<keyword evidence="5" id="KW-0333">Golgi apparatus</keyword>
<evidence type="ECO:0000256" key="1">
    <source>
        <dbReference type="ARBA" id="ARBA00004323"/>
    </source>
</evidence>
<protein>
    <submittedName>
        <fullName evidence="8">Sulfotransferase family 2 domain-containing protein</fullName>
    </submittedName>
</protein>
<evidence type="ECO:0000256" key="6">
    <source>
        <dbReference type="ARBA" id="ARBA00023136"/>
    </source>
</evidence>
<keyword evidence="2" id="KW-0808">Transferase</keyword>
<dbReference type="EMBL" id="JBHSNM010000003">
    <property type="protein sequence ID" value="MFC5570454.1"/>
    <property type="molecule type" value="Genomic_DNA"/>
</dbReference>
<accession>A0ABW0SP08</accession>
<gene>
    <name evidence="8" type="ORF">ACFPN1_10325</name>
</gene>
<evidence type="ECO:0000313" key="9">
    <source>
        <dbReference type="Proteomes" id="UP001596036"/>
    </source>
</evidence>
<dbReference type="PANTHER" id="PTHR12137">
    <property type="entry name" value="CARBOHYDRATE SULFOTRANSFERASE"/>
    <property type="match status" value="1"/>
</dbReference>
<organism evidence="8 9">
    <name type="scientific">Lysobacter yangpyeongensis</name>
    <dbReference type="NCBI Taxonomy" id="346182"/>
    <lineage>
        <taxon>Bacteria</taxon>
        <taxon>Pseudomonadati</taxon>
        <taxon>Pseudomonadota</taxon>
        <taxon>Gammaproteobacteria</taxon>
        <taxon>Lysobacterales</taxon>
        <taxon>Lysobacteraceae</taxon>
        <taxon>Lysobacter</taxon>
    </lineage>
</organism>
<evidence type="ECO:0000256" key="3">
    <source>
        <dbReference type="ARBA" id="ARBA00022692"/>
    </source>
</evidence>
<evidence type="ECO:0000313" key="8">
    <source>
        <dbReference type="EMBL" id="MFC5570454.1"/>
    </source>
</evidence>
<evidence type="ECO:0000256" key="5">
    <source>
        <dbReference type="ARBA" id="ARBA00023034"/>
    </source>
</evidence>